<name>A0ABU2SAT2_9ACTN</name>
<proteinExistence type="predicted"/>
<dbReference type="InterPro" id="IPR027417">
    <property type="entry name" value="P-loop_NTPase"/>
</dbReference>
<gene>
    <name evidence="3" type="ORF">RM779_24760</name>
</gene>
<accession>A0ABU2SAT2</accession>
<dbReference type="Proteomes" id="UP001183615">
    <property type="component" value="Unassembled WGS sequence"/>
</dbReference>
<dbReference type="RefSeq" id="WP_311619960.1">
    <property type="nucleotide sequence ID" value="NZ_JAVREV010000015.1"/>
</dbReference>
<protein>
    <submittedName>
        <fullName evidence="3">Sulfotransferase</fullName>
        <ecNumber evidence="3">2.8.2.-</ecNumber>
    </submittedName>
</protein>
<evidence type="ECO:0000313" key="4">
    <source>
        <dbReference type="Proteomes" id="UP001183615"/>
    </source>
</evidence>
<dbReference type="EMBL" id="JAVREV010000015">
    <property type="protein sequence ID" value="MDT0445786.1"/>
    <property type="molecule type" value="Genomic_DNA"/>
</dbReference>
<comment type="caution">
    <text evidence="3">The sequence shown here is derived from an EMBL/GenBank/DDBJ whole genome shotgun (WGS) entry which is preliminary data.</text>
</comment>
<evidence type="ECO:0000256" key="2">
    <source>
        <dbReference type="SAM" id="MobiDB-lite"/>
    </source>
</evidence>
<evidence type="ECO:0000256" key="1">
    <source>
        <dbReference type="ARBA" id="ARBA00022679"/>
    </source>
</evidence>
<dbReference type="Pfam" id="PF13469">
    <property type="entry name" value="Sulfotransfer_3"/>
    <property type="match status" value="1"/>
</dbReference>
<dbReference type="PANTHER" id="PTHR12788">
    <property type="entry name" value="PROTEIN-TYROSINE SULFOTRANSFERASE 2"/>
    <property type="match status" value="1"/>
</dbReference>
<dbReference type="GO" id="GO:0016740">
    <property type="term" value="F:transferase activity"/>
    <property type="evidence" value="ECO:0007669"/>
    <property type="project" value="UniProtKB-KW"/>
</dbReference>
<dbReference type="PANTHER" id="PTHR12788:SF10">
    <property type="entry name" value="PROTEIN-TYROSINE SULFOTRANSFERASE"/>
    <property type="match status" value="1"/>
</dbReference>
<feature type="compositionally biased region" description="Low complexity" evidence="2">
    <location>
        <begin position="49"/>
        <end position="58"/>
    </location>
</feature>
<feature type="compositionally biased region" description="Low complexity" evidence="2">
    <location>
        <begin position="28"/>
        <end position="40"/>
    </location>
</feature>
<organism evidence="3 4">
    <name type="scientific">Streptomyces johnsoniae</name>
    <dbReference type="NCBI Taxonomy" id="3075532"/>
    <lineage>
        <taxon>Bacteria</taxon>
        <taxon>Bacillati</taxon>
        <taxon>Actinomycetota</taxon>
        <taxon>Actinomycetes</taxon>
        <taxon>Kitasatosporales</taxon>
        <taxon>Streptomycetaceae</taxon>
        <taxon>Streptomyces</taxon>
    </lineage>
</organism>
<keyword evidence="4" id="KW-1185">Reference proteome</keyword>
<sequence length="313" mass="34243">MTLLRKLNAALGSATGFQVRRVPRGHAGQRAGSAPARAPGRVPPRKPRAGAPAYRRPAASGADRLLRRPVFIIAPVRSGSTLLRMMLNGHSQLHAPHELHFRRLEVHFATGLAEKSLAALGLGRGDAEHLLWDRLLHRELVKSGKTFLVEKTPGNAFVHERIAACWPDARFVFLLRHPASIARSWHEADPVRRSPEHAVLDSLRFMNAVERARDHLTGHTVRYEELTEDPASALKGICAFLDVPWEPQLLDYGDHNSGEPVKGLGDWKEKIRSGSVQDGRPLPAPGEVPAPLHPICAAWGYPAGGATAGRRTA</sequence>
<evidence type="ECO:0000313" key="3">
    <source>
        <dbReference type="EMBL" id="MDT0445786.1"/>
    </source>
</evidence>
<feature type="region of interest" description="Disordered" evidence="2">
    <location>
        <begin position="20"/>
        <end position="58"/>
    </location>
</feature>
<dbReference type="EC" id="2.8.2.-" evidence="3"/>
<dbReference type="SUPFAM" id="SSF52540">
    <property type="entry name" value="P-loop containing nucleoside triphosphate hydrolases"/>
    <property type="match status" value="1"/>
</dbReference>
<dbReference type="Gene3D" id="3.40.50.300">
    <property type="entry name" value="P-loop containing nucleotide triphosphate hydrolases"/>
    <property type="match status" value="1"/>
</dbReference>
<keyword evidence="1 3" id="KW-0808">Transferase</keyword>
<dbReference type="InterPro" id="IPR026634">
    <property type="entry name" value="TPST-like"/>
</dbReference>
<reference evidence="4" key="1">
    <citation type="submission" date="2023-07" db="EMBL/GenBank/DDBJ databases">
        <title>30 novel species of actinomycetes from the DSMZ collection.</title>
        <authorList>
            <person name="Nouioui I."/>
        </authorList>
    </citation>
    <scope>NUCLEOTIDE SEQUENCE [LARGE SCALE GENOMIC DNA]</scope>
    <source>
        <strain evidence="4">DSM 41886</strain>
    </source>
</reference>